<sequence>MASSARDVFINCPFDDAFAASFQALVFAVLSCGFRARCAREMDDAAETRIDKLYRIIAESRYSIHDLSRTELDPANQLPRFNMPLELGIFLGAKRFGDDDQAQKRCMILDTAQYRFQMFISDLAGMDIKAHGGDPRRTVQHVRDFLLAVSRRKTIPPTVELLDSYDRFVVALPDLSATAGLDPADLRFPDFERLTQAWVRAEHR</sequence>
<reference evidence="1 2" key="1">
    <citation type="submission" date="2018-08" db="EMBL/GenBank/DDBJ databases">
        <title>Genomic Encyclopedia of Type Strains, Phase IV (KMG-IV): sequencing the most valuable type-strain genomes for metagenomic binning, comparative biology and taxonomic classification.</title>
        <authorList>
            <person name="Goeker M."/>
        </authorList>
    </citation>
    <scope>NUCLEOTIDE SEQUENCE [LARGE SCALE GENOMIC DNA]</scope>
    <source>
        <strain evidence="1 2">DSM 25527</strain>
    </source>
</reference>
<dbReference type="OrthoDB" id="7596615at2"/>
<keyword evidence="2" id="KW-1185">Reference proteome</keyword>
<dbReference type="Proteomes" id="UP000266568">
    <property type="component" value="Unassembled WGS sequence"/>
</dbReference>
<organism evidence="1 2">
    <name type="scientific">Hephaestia caeni</name>
    <dbReference type="NCBI Taxonomy" id="645617"/>
    <lineage>
        <taxon>Bacteria</taxon>
        <taxon>Pseudomonadati</taxon>
        <taxon>Pseudomonadota</taxon>
        <taxon>Alphaproteobacteria</taxon>
        <taxon>Sphingomonadales</taxon>
        <taxon>Sphingomonadaceae</taxon>
        <taxon>Hephaestia</taxon>
    </lineage>
</organism>
<dbReference type="AlphaFoldDB" id="A0A397PB32"/>
<evidence type="ECO:0000313" key="1">
    <source>
        <dbReference type="EMBL" id="RIA46760.1"/>
    </source>
</evidence>
<accession>A0A397PB32</accession>
<protein>
    <submittedName>
        <fullName evidence="1">Uncharacterized protein</fullName>
    </submittedName>
</protein>
<proteinExistence type="predicted"/>
<dbReference type="EMBL" id="QXDC01000002">
    <property type="protein sequence ID" value="RIA46760.1"/>
    <property type="molecule type" value="Genomic_DNA"/>
</dbReference>
<comment type="caution">
    <text evidence="1">The sequence shown here is derived from an EMBL/GenBank/DDBJ whole genome shotgun (WGS) entry which is preliminary data.</text>
</comment>
<gene>
    <name evidence="1" type="ORF">DFR49_1316</name>
</gene>
<name>A0A397PB32_9SPHN</name>
<dbReference type="PROSITE" id="PS51257">
    <property type="entry name" value="PROKAR_LIPOPROTEIN"/>
    <property type="match status" value="1"/>
</dbReference>
<evidence type="ECO:0000313" key="2">
    <source>
        <dbReference type="Proteomes" id="UP000266568"/>
    </source>
</evidence>